<name>A0ABV5P4K1_9ACTN</name>
<accession>A0ABV5P4K1</accession>
<evidence type="ECO:0000256" key="1">
    <source>
        <dbReference type="SAM" id="MobiDB-lite"/>
    </source>
</evidence>
<comment type="caution">
    <text evidence="2">The sequence shown here is derived from an EMBL/GenBank/DDBJ whole genome shotgun (WGS) entry which is preliminary data.</text>
</comment>
<keyword evidence="3" id="KW-1185">Reference proteome</keyword>
<proteinExistence type="predicted"/>
<evidence type="ECO:0000313" key="3">
    <source>
        <dbReference type="Proteomes" id="UP001589568"/>
    </source>
</evidence>
<dbReference type="RefSeq" id="WP_364375091.1">
    <property type="nucleotide sequence ID" value="NZ_JBHMCF010000061.1"/>
</dbReference>
<reference evidence="2 3" key="1">
    <citation type="submission" date="2024-09" db="EMBL/GenBank/DDBJ databases">
        <authorList>
            <person name="Sun Q."/>
            <person name="Mori K."/>
        </authorList>
    </citation>
    <scope>NUCLEOTIDE SEQUENCE [LARGE SCALE GENOMIC DNA]</scope>
    <source>
        <strain evidence="2 3">JCM 3324</strain>
    </source>
</reference>
<organism evidence="2 3">
    <name type="scientific">Nonomuraea salmonea</name>
    <dbReference type="NCBI Taxonomy" id="46181"/>
    <lineage>
        <taxon>Bacteria</taxon>
        <taxon>Bacillati</taxon>
        <taxon>Actinomycetota</taxon>
        <taxon>Actinomycetes</taxon>
        <taxon>Streptosporangiales</taxon>
        <taxon>Streptosporangiaceae</taxon>
        <taxon>Nonomuraea</taxon>
    </lineage>
</organism>
<dbReference type="Proteomes" id="UP001589568">
    <property type="component" value="Unassembled WGS sequence"/>
</dbReference>
<dbReference type="EMBL" id="JBHMCF010000061">
    <property type="protein sequence ID" value="MFB9477366.1"/>
    <property type="molecule type" value="Genomic_DNA"/>
</dbReference>
<protein>
    <submittedName>
        <fullName evidence="2">Uncharacterized protein</fullName>
    </submittedName>
</protein>
<evidence type="ECO:0000313" key="2">
    <source>
        <dbReference type="EMBL" id="MFB9477366.1"/>
    </source>
</evidence>
<sequence>MSRMMCHLTKQVGGAGVPRPPVRFDQINGGTPTGMDRPMGADGLRLILPLGGHRVVVT</sequence>
<gene>
    <name evidence="2" type="ORF">ACFFR3_48395</name>
</gene>
<feature type="region of interest" description="Disordered" evidence="1">
    <location>
        <begin position="1"/>
        <end position="40"/>
    </location>
</feature>